<sequence>MGAHIIDAFVVTFGIDTKGYDEAQKRIEAGNRRVREDSKRAFDDIERAGKRAGETLKGVSREVIGLGLAFMGARSVLGFAGNLMTTALAADRLGSVLGMTQQKIYAWRMAMREVDPAGGAQAADSALQSIQSAKNAFRMGQMSPDQMAVYGRLGITGGDLRSADPGSILSKLAGASGKMDPTMYAGLLQQIGLPQSAVFLLQKGQSQIDDLIRRFEKDTEGQKKLAEETEKFQQSMVKLQDLLVKRLTPALERIANWLDSWLGGSHGDAPVKAKPGGPSFLDPFGIIGWHRDNGGMLDPPSKPGSGKSLADRNNNPGNIRDGDFARRQPGYVGRGDRGFARFASPDHGYAAMQALLGGYLRKGKDTLWSIISTWAPPSENDVGAYVSHVSKLTGIGANQRVRPDQLADLARAMSVHEGFTGGRRNHSDLKDMHRAFARHSAPRSGLTLNGNIVVNTKATDARGIARDIHGALNRRMAVAQSDRVVNP</sequence>
<dbReference type="Proteomes" id="UP001222770">
    <property type="component" value="Unassembled WGS sequence"/>
</dbReference>
<evidence type="ECO:0000256" key="1">
    <source>
        <dbReference type="SAM" id="MobiDB-lite"/>
    </source>
</evidence>
<accession>A0ABT6CPR5</accession>
<reference evidence="2 3" key="1">
    <citation type="submission" date="2023-03" db="EMBL/GenBank/DDBJ databases">
        <title>Novosphingobium cyanobacteriorum sp. nov., isolated from a eutrophic reservoir during the Microcystis bloom period.</title>
        <authorList>
            <person name="Kang M."/>
            <person name="Le V."/>
            <person name="Ko S.-R."/>
            <person name="Lee S.-A."/>
            <person name="Ahn C.-Y."/>
        </authorList>
    </citation>
    <scope>NUCLEOTIDE SEQUENCE [LARGE SCALE GENOMIC DNA]</scope>
    <source>
        <strain evidence="2 3">HBC54</strain>
    </source>
</reference>
<comment type="caution">
    <text evidence="2">The sequence shown here is derived from an EMBL/GenBank/DDBJ whole genome shotgun (WGS) entry which is preliminary data.</text>
</comment>
<evidence type="ECO:0000313" key="2">
    <source>
        <dbReference type="EMBL" id="MDF8335085.1"/>
    </source>
</evidence>
<evidence type="ECO:0000313" key="3">
    <source>
        <dbReference type="Proteomes" id="UP001222770"/>
    </source>
</evidence>
<dbReference type="RefSeq" id="WP_277279904.1">
    <property type="nucleotide sequence ID" value="NZ_JAROCY010000020.1"/>
</dbReference>
<organism evidence="2 3">
    <name type="scientific">Novosphingobium cyanobacteriorum</name>
    <dbReference type="NCBI Taxonomy" id="3024215"/>
    <lineage>
        <taxon>Bacteria</taxon>
        <taxon>Pseudomonadati</taxon>
        <taxon>Pseudomonadota</taxon>
        <taxon>Alphaproteobacteria</taxon>
        <taxon>Sphingomonadales</taxon>
        <taxon>Sphingomonadaceae</taxon>
        <taxon>Novosphingobium</taxon>
    </lineage>
</organism>
<dbReference type="EMBL" id="JAROCY010000020">
    <property type="protein sequence ID" value="MDF8335085.1"/>
    <property type="molecule type" value="Genomic_DNA"/>
</dbReference>
<proteinExistence type="predicted"/>
<gene>
    <name evidence="2" type="ORF">POM99_17920</name>
</gene>
<name>A0ABT6CPR5_9SPHN</name>
<protein>
    <submittedName>
        <fullName evidence="2">Uncharacterized protein</fullName>
    </submittedName>
</protein>
<feature type="region of interest" description="Disordered" evidence="1">
    <location>
        <begin position="292"/>
        <end position="330"/>
    </location>
</feature>
<keyword evidence="3" id="KW-1185">Reference proteome</keyword>